<evidence type="ECO:0000256" key="1">
    <source>
        <dbReference type="ARBA" id="ARBA00004196"/>
    </source>
</evidence>
<feature type="domain" description="Thioredoxin" evidence="6">
    <location>
        <begin position="429"/>
        <end position="570"/>
    </location>
</feature>
<keyword evidence="8" id="KW-1185">Reference proteome</keyword>
<keyword evidence="3" id="KW-1015">Disulfide bond</keyword>
<protein>
    <submittedName>
        <fullName evidence="7">Thiol-disulfide oxidoreductase</fullName>
    </submittedName>
</protein>
<evidence type="ECO:0000256" key="5">
    <source>
        <dbReference type="SAM" id="MobiDB-lite"/>
    </source>
</evidence>
<dbReference type="GO" id="GO:0030313">
    <property type="term" value="C:cell envelope"/>
    <property type="evidence" value="ECO:0007669"/>
    <property type="project" value="UniProtKB-SubCell"/>
</dbReference>
<dbReference type="Proteomes" id="UP000319908">
    <property type="component" value="Unassembled WGS sequence"/>
</dbReference>
<comment type="subcellular location">
    <subcellularLocation>
        <location evidence="1">Cell envelope</location>
    </subcellularLocation>
</comment>
<reference evidence="7 8" key="1">
    <citation type="journal article" date="2020" name="Antonie Van Leeuwenhoek">
        <title>Rhodopirellula heiligendammensis sp. nov., Rhodopirellula pilleata sp. nov., and Rhodopirellula solitaria sp. nov. isolated from natural or artificial marine surfaces in Northern Germany and California, USA, and emended description of the genus Rhodopirellula.</title>
        <authorList>
            <person name="Kallscheuer N."/>
            <person name="Wiegand S."/>
            <person name="Jogler M."/>
            <person name="Boedeker C."/>
            <person name="Peeters S.H."/>
            <person name="Rast P."/>
            <person name="Heuer A."/>
            <person name="Jetten M.S.M."/>
            <person name="Rohde M."/>
            <person name="Jogler C."/>
        </authorList>
    </citation>
    <scope>NUCLEOTIDE SEQUENCE [LARGE SCALE GENOMIC DNA]</scope>
    <source>
        <strain evidence="7 8">Poly21</strain>
    </source>
</reference>
<dbReference type="PROSITE" id="PS51352">
    <property type="entry name" value="THIOREDOXIN_2"/>
    <property type="match status" value="1"/>
</dbReference>
<dbReference type="EMBL" id="SJPU01000002">
    <property type="protein sequence ID" value="TWU16779.1"/>
    <property type="molecule type" value="Genomic_DNA"/>
</dbReference>
<feature type="region of interest" description="Disordered" evidence="5">
    <location>
        <begin position="33"/>
        <end position="123"/>
    </location>
</feature>
<dbReference type="RefSeq" id="WP_302119544.1">
    <property type="nucleotide sequence ID" value="NZ_SJPU01000002.1"/>
</dbReference>
<dbReference type="Gene3D" id="3.40.30.10">
    <property type="entry name" value="Glutaredoxin"/>
    <property type="match status" value="1"/>
</dbReference>
<dbReference type="InterPro" id="IPR013766">
    <property type="entry name" value="Thioredoxin_domain"/>
</dbReference>
<dbReference type="InterPro" id="IPR036249">
    <property type="entry name" value="Thioredoxin-like_sf"/>
</dbReference>
<organism evidence="7 8">
    <name type="scientific">Allorhodopirellula heiligendammensis</name>
    <dbReference type="NCBI Taxonomy" id="2714739"/>
    <lineage>
        <taxon>Bacteria</taxon>
        <taxon>Pseudomonadati</taxon>
        <taxon>Planctomycetota</taxon>
        <taxon>Planctomycetia</taxon>
        <taxon>Pirellulales</taxon>
        <taxon>Pirellulaceae</taxon>
        <taxon>Allorhodopirellula</taxon>
    </lineage>
</organism>
<dbReference type="PANTHER" id="PTHR42852">
    <property type="entry name" value="THIOL:DISULFIDE INTERCHANGE PROTEIN DSBE"/>
    <property type="match status" value="1"/>
</dbReference>
<feature type="compositionally biased region" description="Polar residues" evidence="5">
    <location>
        <begin position="50"/>
        <end position="65"/>
    </location>
</feature>
<accession>A0A5C6C1S9</accession>
<evidence type="ECO:0000313" key="7">
    <source>
        <dbReference type="EMBL" id="TWU16779.1"/>
    </source>
</evidence>
<dbReference type="CDD" id="cd02966">
    <property type="entry name" value="TlpA_like_family"/>
    <property type="match status" value="1"/>
</dbReference>
<keyword evidence="4" id="KW-0676">Redox-active center</keyword>
<keyword evidence="2" id="KW-0201">Cytochrome c-type biogenesis</keyword>
<evidence type="ECO:0000256" key="3">
    <source>
        <dbReference type="ARBA" id="ARBA00023157"/>
    </source>
</evidence>
<name>A0A5C6C1S9_9BACT</name>
<evidence type="ECO:0000256" key="4">
    <source>
        <dbReference type="ARBA" id="ARBA00023284"/>
    </source>
</evidence>
<comment type="caution">
    <text evidence="7">The sequence shown here is derived from an EMBL/GenBank/DDBJ whole genome shotgun (WGS) entry which is preliminary data.</text>
</comment>
<proteinExistence type="predicted"/>
<dbReference type="InterPro" id="IPR050553">
    <property type="entry name" value="Thioredoxin_ResA/DsbE_sf"/>
</dbReference>
<dbReference type="PANTHER" id="PTHR42852:SF6">
    <property type="entry name" value="THIOL:DISULFIDE INTERCHANGE PROTEIN DSBE"/>
    <property type="match status" value="1"/>
</dbReference>
<dbReference type="PROSITE" id="PS51257">
    <property type="entry name" value="PROKAR_LIPOPROTEIN"/>
    <property type="match status" value="1"/>
</dbReference>
<evidence type="ECO:0000259" key="6">
    <source>
        <dbReference type="PROSITE" id="PS51352"/>
    </source>
</evidence>
<dbReference type="GO" id="GO:0017004">
    <property type="term" value="P:cytochrome complex assembly"/>
    <property type="evidence" value="ECO:0007669"/>
    <property type="project" value="UniProtKB-KW"/>
</dbReference>
<evidence type="ECO:0000256" key="2">
    <source>
        <dbReference type="ARBA" id="ARBA00022748"/>
    </source>
</evidence>
<dbReference type="SUPFAM" id="SSF52833">
    <property type="entry name" value="Thioredoxin-like"/>
    <property type="match status" value="1"/>
</dbReference>
<dbReference type="AlphaFoldDB" id="A0A5C6C1S9"/>
<sequence length="570" mass="61575">MQKYRFKEIVATYWQTHRLRFASVGLTTLALTGCGRPEPSTDAAPAATTGEMSGTQHLAEGSSSLTAESLPPPTASPELSPPVGVDDTADQPPSSENAPPPRIPAIDGASQRPQLRPDWGPGELNAFLGDIDREMGALINGQAGNTDPRAVQEEVVRLVALKRVAAERLSEHPDGTERDRVTGRRGVLQALSHLASMGDLKAAEELQAIAEDSRNSPDTALRSDSQLVLIGLGIESLRHGKSDAAAHVMDLAHELLEGDQRVDVATLMVLGQAKDTLLQYEYQAEAEEIRDLITDRFGDAQDAEVARMAAMIASSGFSQANSALEHLDQLRQQIVATATTASSNTPDEHHSTMPVEVSAWQAAIKDVLSTPADLLTVEFLCGASLEAEAVGRNDIAAATYDVLQRQFADRQDAIGRVARTALRARENRQAVIGREFDPDLPTVSGQPVKMADYRGKIVLMPFWSSAFPNSLAVLPNLQEIQAKYPDRVSIVGMNLDVAGTDVEGFMQRDGLSFPSFRSESDPSAEIVNEVAYRFGAVTLLFVAIMDAEGKVVHLNFSGEDLMPEVQKRIR</sequence>
<gene>
    <name evidence="7" type="ORF">Poly21_39860</name>
</gene>
<evidence type="ECO:0000313" key="8">
    <source>
        <dbReference type="Proteomes" id="UP000319908"/>
    </source>
</evidence>